<proteinExistence type="inferred from homology"/>
<keyword evidence="2 11" id="KW-0285">Flavoprotein</keyword>
<evidence type="ECO:0000256" key="11">
    <source>
        <dbReference type="RuleBase" id="RU003691"/>
    </source>
</evidence>
<dbReference type="Pfam" id="PF07992">
    <property type="entry name" value="Pyr_redox_2"/>
    <property type="match status" value="1"/>
</dbReference>
<evidence type="ECO:0000259" key="13">
    <source>
        <dbReference type="Pfam" id="PF07992"/>
    </source>
</evidence>
<evidence type="ECO:0000313" key="14">
    <source>
        <dbReference type="EMBL" id="ADK84065.1"/>
    </source>
</evidence>
<feature type="disulfide bond" description="Redox-active" evidence="10">
    <location>
        <begin position="44"/>
        <end position="49"/>
    </location>
</feature>
<feature type="binding site" evidence="9">
    <location>
        <position position="53"/>
    </location>
    <ligand>
        <name>FAD</name>
        <dbReference type="ChEBI" id="CHEBI:57692"/>
    </ligand>
</feature>
<keyword evidence="6" id="KW-1015">Disulfide bond</keyword>
<feature type="domain" description="Pyridine nucleotide-disulphide oxidoreductase dimerisation" evidence="12">
    <location>
        <begin position="337"/>
        <end position="442"/>
    </location>
</feature>
<sequence length="456" mass="47230">MSAYDFDVLVIGGGGSAGFTAATTAMKNGARVAMVESGRLGGLCILAGCMPSKALIHSADNLRRQNADRLAAYPGVQEFRRGVVDFLAQRRAQAVAAKQQQGLELLRGRARFLDAHAVAVDGKPVSAASIVIATGSVEVVPDVPGLAQSGYLTSETFLALERPPRSLLVLGGGTMALELAQYARRMGVSVSIVQRGQALLSKEDPAIGQILAQCLAEEGVELFLGTKLLDVTKTADGARARFIHQGGERAIEAEALLLSLGRRPNSDGLDLAAAGVATGPGGAVTVDQFMRASAPHIFAAGDVTARLMVVNQAIVEGQCAGHNASSDKPKAIDDRVVPRAVFTDPQVARVGLSAAQAQAAGVDFRQASYDLAELGAAQTYPGGVRGLMNLRAEAKSGRIIGADLVAPEASLMIHDVAVAMKLGGAAADLADIPYVHPCLAEISELTAGRLARMVGR</sequence>
<feature type="binding site" evidence="9">
    <location>
        <position position="302"/>
    </location>
    <ligand>
        <name>FAD</name>
        <dbReference type="ChEBI" id="CHEBI:57692"/>
    </ligand>
</feature>
<dbReference type="STRING" id="644282.Deba_0693"/>
<dbReference type="InterPro" id="IPR036188">
    <property type="entry name" value="FAD/NAD-bd_sf"/>
</dbReference>
<feature type="binding site" evidence="9">
    <location>
        <begin position="134"/>
        <end position="136"/>
    </location>
    <ligand>
        <name>FAD</name>
        <dbReference type="ChEBI" id="CHEBI:57692"/>
    </ligand>
</feature>
<gene>
    <name evidence="14" type="ordered locus">Deba_0693</name>
</gene>
<reference evidence="14 15" key="1">
    <citation type="journal article" date="2010" name="Stand. Genomic Sci.">
        <title>Complete genome sequence of Desulfarculus baarsii type strain (2st14).</title>
        <authorList>
            <person name="Sun H."/>
            <person name="Spring S."/>
            <person name="Lapidus A."/>
            <person name="Davenport K."/>
            <person name="Del Rio T.G."/>
            <person name="Tice H."/>
            <person name="Nolan M."/>
            <person name="Copeland A."/>
            <person name="Cheng J.F."/>
            <person name="Lucas S."/>
            <person name="Tapia R."/>
            <person name="Goodwin L."/>
            <person name="Pitluck S."/>
            <person name="Ivanova N."/>
            <person name="Pagani I."/>
            <person name="Mavromatis K."/>
            <person name="Ovchinnikova G."/>
            <person name="Pati A."/>
            <person name="Chen A."/>
            <person name="Palaniappan K."/>
            <person name="Hauser L."/>
            <person name="Chang Y.J."/>
            <person name="Jeffries C.D."/>
            <person name="Detter J.C."/>
            <person name="Han C."/>
            <person name="Rohde M."/>
            <person name="Brambilla E."/>
            <person name="Goker M."/>
            <person name="Woyke T."/>
            <person name="Bristow J."/>
            <person name="Eisen J.A."/>
            <person name="Markowitz V."/>
            <person name="Hugenholtz P."/>
            <person name="Kyrpides N.C."/>
            <person name="Klenk H.P."/>
            <person name="Land M."/>
        </authorList>
    </citation>
    <scope>NUCLEOTIDE SEQUENCE [LARGE SCALE GENOMIC DNA]</scope>
    <source>
        <strain evidence="15">ATCC 33931 / DSM 2075 / LMG 7858 / VKM B-1802 / 2st14</strain>
    </source>
</reference>
<evidence type="ECO:0000256" key="3">
    <source>
        <dbReference type="ARBA" id="ARBA00022827"/>
    </source>
</evidence>
<feature type="active site" description="Proton acceptor" evidence="8">
    <location>
        <position position="436"/>
    </location>
</feature>
<evidence type="ECO:0000259" key="12">
    <source>
        <dbReference type="Pfam" id="PF02852"/>
    </source>
</evidence>
<evidence type="ECO:0000256" key="10">
    <source>
        <dbReference type="PIRSR" id="PIRSR000350-4"/>
    </source>
</evidence>
<dbReference type="InterPro" id="IPR004099">
    <property type="entry name" value="Pyr_nucl-diS_OxRdtase_dimer"/>
</dbReference>
<dbReference type="PIRSF" id="PIRSF000350">
    <property type="entry name" value="Mercury_reductase_MerA"/>
    <property type="match status" value="1"/>
</dbReference>
<dbReference type="GO" id="GO:0050660">
    <property type="term" value="F:flavin adenine dinucleotide binding"/>
    <property type="evidence" value="ECO:0007669"/>
    <property type="project" value="TreeGrafter"/>
</dbReference>
<dbReference type="AlphaFoldDB" id="E1QES9"/>
<dbReference type="GO" id="GO:0003955">
    <property type="term" value="F:NAD(P)H dehydrogenase (quinone) activity"/>
    <property type="evidence" value="ECO:0007669"/>
    <property type="project" value="TreeGrafter"/>
</dbReference>
<dbReference type="OrthoDB" id="9786429at2"/>
<dbReference type="PRINTS" id="PR00411">
    <property type="entry name" value="PNDRDTASEI"/>
</dbReference>
<organism evidence="14 15">
    <name type="scientific">Desulfarculus baarsii (strain ATCC 33931 / DSM 2075 / LMG 7858 / VKM B-1802 / 2st14)</name>
    <dbReference type="NCBI Taxonomy" id="644282"/>
    <lineage>
        <taxon>Bacteria</taxon>
        <taxon>Pseudomonadati</taxon>
        <taxon>Thermodesulfobacteriota</taxon>
        <taxon>Desulfarculia</taxon>
        <taxon>Desulfarculales</taxon>
        <taxon>Desulfarculaceae</taxon>
        <taxon>Desulfarculus</taxon>
    </lineage>
</organism>
<keyword evidence="9" id="KW-0547">Nucleotide-binding</keyword>
<dbReference type="InterPro" id="IPR012999">
    <property type="entry name" value="Pyr_OxRdtase_I_AS"/>
</dbReference>
<evidence type="ECO:0000256" key="7">
    <source>
        <dbReference type="ARBA" id="ARBA00023284"/>
    </source>
</evidence>
<dbReference type="HOGENOM" id="CLU_016755_1_0_7"/>
<dbReference type="Gene3D" id="3.50.50.60">
    <property type="entry name" value="FAD/NAD(P)-binding domain"/>
    <property type="match status" value="2"/>
</dbReference>
<evidence type="ECO:0000256" key="2">
    <source>
        <dbReference type="ARBA" id="ARBA00022630"/>
    </source>
</evidence>
<dbReference type="PROSITE" id="PS00076">
    <property type="entry name" value="PYRIDINE_REDOX_1"/>
    <property type="match status" value="1"/>
</dbReference>
<dbReference type="InterPro" id="IPR023753">
    <property type="entry name" value="FAD/NAD-binding_dom"/>
</dbReference>
<dbReference type="PANTHER" id="PTHR43014:SF4">
    <property type="entry name" value="PYRIDINE NUCLEOTIDE-DISULFIDE OXIDOREDUCTASE RCLA-RELATED"/>
    <property type="match status" value="1"/>
</dbReference>
<dbReference type="InterPro" id="IPR016156">
    <property type="entry name" value="FAD/NAD-linked_Rdtase_dimer_sf"/>
</dbReference>
<protein>
    <submittedName>
        <fullName evidence="14">FAD-dependent pyridine nucleotide-disulfide oxidoreductase</fullName>
    </submittedName>
</protein>
<keyword evidence="9" id="KW-0520">NAD</keyword>
<comment type="similarity">
    <text evidence="1 11">Belongs to the class-I pyridine nucleotide-disulfide oxidoreductase family.</text>
</comment>
<name>E1QES9_DESB2</name>
<dbReference type="PANTHER" id="PTHR43014">
    <property type="entry name" value="MERCURIC REDUCTASE"/>
    <property type="match status" value="1"/>
</dbReference>
<dbReference type="eggNOG" id="COG1249">
    <property type="taxonomic scope" value="Bacteria"/>
</dbReference>
<dbReference type="RefSeq" id="WP_013257520.1">
    <property type="nucleotide sequence ID" value="NC_014365.1"/>
</dbReference>
<dbReference type="SUPFAM" id="SSF55424">
    <property type="entry name" value="FAD/NAD-linked reductases, dimerisation (C-terminal) domain"/>
    <property type="match status" value="1"/>
</dbReference>
<dbReference type="EMBL" id="CP002085">
    <property type="protein sequence ID" value="ADK84065.1"/>
    <property type="molecule type" value="Genomic_DNA"/>
</dbReference>
<accession>E1QES9</accession>
<feature type="binding site" evidence="9">
    <location>
        <position position="261"/>
    </location>
    <ligand>
        <name>NAD(+)</name>
        <dbReference type="ChEBI" id="CHEBI:57540"/>
    </ligand>
</feature>
<feature type="binding site" evidence="9">
    <location>
        <begin position="171"/>
        <end position="178"/>
    </location>
    <ligand>
        <name>NAD(+)</name>
        <dbReference type="ChEBI" id="CHEBI:57540"/>
    </ligand>
</feature>
<feature type="domain" description="FAD/NAD(P)-binding" evidence="13">
    <location>
        <begin position="6"/>
        <end position="317"/>
    </location>
</feature>
<keyword evidence="7 11" id="KW-0676">Redox-active center</keyword>
<evidence type="ECO:0000256" key="9">
    <source>
        <dbReference type="PIRSR" id="PIRSR000350-3"/>
    </source>
</evidence>
<evidence type="ECO:0000256" key="1">
    <source>
        <dbReference type="ARBA" id="ARBA00007532"/>
    </source>
</evidence>
<dbReference type="PRINTS" id="PR00368">
    <property type="entry name" value="FADPNR"/>
</dbReference>
<dbReference type="Proteomes" id="UP000009047">
    <property type="component" value="Chromosome"/>
</dbReference>
<keyword evidence="3 9" id="KW-0274">FAD</keyword>
<dbReference type="InterPro" id="IPR001100">
    <property type="entry name" value="Pyr_nuc-diS_OxRdtase"/>
</dbReference>
<comment type="cofactor">
    <cofactor evidence="9">
        <name>FAD</name>
        <dbReference type="ChEBI" id="CHEBI:57692"/>
    </cofactor>
    <text evidence="9">Binds 1 FAD per subunit.</text>
</comment>
<dbReference type="Pfam" id="PF02852">
    <property type="entry name" value="Pyr_redox_dim"/>
    <property type="match status" value="1"/>
</dbReference>
<evidence type="ECO:0000313" key="15">
    <source>
        <dbReference type="Proteomes" id="UP000009047"/>
    </source>
</evidence>
<dbReference type="KEGG" id="dbr:Deba_0693"/>
<evidence type="ECO:0000256" key="6">
    <source>
        <dbReference type="ARBA" id="ARBA00023157"/>
    </source>
</evidence>
<keyword evidence="15" id="KW-1185">Reference proteome</keyword>
<dbReference type="GO" id="GO:0016668">
    <property type="term" value="F:oxidoreductase activity, acting on a sulfur group of donors, NAD(P) as acceptor"/>
    <property type="evidence" value="ECO:0007669"/>
    <property type="project" value="InterPro"/>
</dbReference>
<evidence type="ECO:0000256" key="8">
    <source>
        <dbReference type="PIRSR" id="PIRSR000350-2"/>
    </source>
</evidence>
<evidence type="ECO:0000256" key="5">
    <source>
        <dbReference type="ARBA" id="ARBA00023002"/>
    </source>
</evidence>
<keyword evidence="4" id="KW-0521">NADP</keyword>
<keyword evidence="5 11" id="KW-0560">Oxidoreductase</keyword>
<dbReference type="SUPFAM" id="SSF51905">
    <property type="entry name" value="FAD/NAD(P)-binding domain"/>
    <property type="match status" value="1"/>
</dbReference>
<evidence type="ECO:0000256" key="4">
    <source>
        <dbReference type="ARBA" id="ARBA00022857"/>
    </source>
</evidence>
<dbReference type="Gene3D" id="3.30.390.30">
    <property type="match status" value="1"/>
</dbReference>